<protein>
    <submittedName>
        <fullName evidence="3">Uncharacterized protein</fullName>
    </submittedName>
</protein>
<keyword evidence="4" id="KW-1185">Reference proteome</keyword>
<feature type="non-terminal residue" evidence="3">
    <location>
        <position position="1086"/>
    </location>
</feature>
<accession>A0A1Q9D767</accession>
<comment type="caution">
    <text evidence="3">The sequence shown here is derived from an EMBL/GenBank/DDBJ whole genome shotgun (WGS) entry which is preliminary data.</text>
</comment>
<proteinExistence type="predicted"/>
<dbReference type="OrthoDB" id="421836at2759"/>
<evidence type="ECO:0000256" key="1">
    <source>
        <dbReference type="SAM" id="Coils"/>
    </source>
</evidence>
<name>A0A1Q9D767_SYMMI</name>
<dbReference type="AlphaFoldDB" id="A0A1Q9D767"/>
<reference evidence="3 4" key="1">
    <citation type="submission" date="2016-02" db="EMBL/GenBank/DDBJ databases">
        <title>Genome analysis of coral dinoflagellate symbionts highlights evolutionary adaptations to a symbiotic lifestyle.</title>
        <authorList>
            <person name="Aranda M."/>
            <person name="Li Y."/>
            <person name="Liew Y.J."/>
            <person name="Baumgarten S."/>
            <person name="Simakov O."/>
            <person name="Wilson M."/>
            <person name="Piel J."/>
            <person name="Ashoor H."/>
            <person name="Bougouffa S."/>
            <person name="Bajic V.B."/>
            <person name="Ryu T."/>
            <person name="Ravasi T."/>
            <person name="Bayer T."/>
            <person name="Micklem G."/>
            <person name="Kim H."/>
            <person name="Bhak J."/>
            <person name="Lajeunesse T.C."/>
            <person name="Voolstra C.R."/>
        </authorList>
    </citation>
    <scope>NUCLEOTIDE SEQUENCE [LARGE SCALE GENOMIC DNA]</scope>
    <source>
        <strain evidence="3 4">CCMP2467</strain>
    </source>
</reference>
<evidence type="ECO:0000256" key="2">
    <source>
        <dbReference type="SAM" id="MobiDB-lite"/>
    </source>
</evidence>
<evidence type="ECO:0000313" key="4">
    <source>
        <dbReference type="Proteomes" id="UP000186817"/>
    </source>
</evidence>
<dbReference type="EMBL" id="LSRX01000685">
    <property type="protein sequence ID" value="OLP90978.1"/>
    <property type="molecule type" value="Genomic_DNA"/>
</dbReference>
<organism evidence="3 4">
    <name type="scientific">Symbiodinium microadriaticum</name>
    <name type="common">Dinoflagellate</name>
    <name type="synonym">Zooxanthella microadriatica</name>
    <dbReference type="NCBI Taxonomy" id="2951"/>
    <lineage>
        <taxon>Eukaryota</taxon>
        <taxon>Sar</taxon>
        <taxon>Alveolata</taxon>
        <taxon>Dinophyceae</taxon>
        <taxon>Suessiales</taxon>
        <taxon>Symbiodiniaceae</taxon>
        <taxon>Symbiodinium</taxon>
    </lineage>
</organism>
<gene>
    <name evidence="3" type="ORF">AK812_SmicGene27397</name>
</gene>
<feature type="coiled-coil region" evidence="1">
    <location>
        <begin position="140"/>
        <end position="174"/>
    </location>
</feature>
<keyword evidence="1" id="KW-0175">Coiled coil</keyword>
<dbReference type="Proteomes" id="UP000186817">
    <property type="component" value="Unassembled WGS sequence"/>
</dbReference>
<feature type="compositionally biased region" description="Gly residues" evidence="2">
    <location>
        <begin position="730"/>
        <end position="742"/>
    </location>
</feature>
<sequence length="1086" mass="120375">MLWAGAGHDPDEWMRQARRPKAALKENEESLWDRQLRLAPERLEIAQDRFETVEASWLLLEEAGAGYGPASNKWMRPVVQLFFAQEGIAKRQLQLALEQQELAQDQWKTAQDQWKTAQDQWKTAQDQWKKATEAGDQAKQDRWKKEVEAAKKEVEAAKKEVEAAKKEVDAAENKVNASPAQVKLPELQEFKANEMLDVSGFRNFVAPNTTADRPLFLRKHLLNVHTKAVKTLTVEKIRFVSLVGCPGTGKTWCGWLVAYTLQKADTKTLHLTIRNTDVTAIADFKEAVCIVDVSMNKPDAALDIFTGIQQLIERNQTEFAGVKFMGLLSGHGQEKITGKQLSLQVIQKLVLWSWSEEEVATLCTKLKDAGLEPPSDEAYKVCGGSVRYLFRHEEEARRTRDAVKGLSPDEMKRLLALDMPLDDQQGKNRSRLLSFFPVSGASNAVDESFAEGVSEARPMPRSDFVIKCIKENKSAKFEDVLAMYTQLEQLNAGAAGSTFELLVHLFWRDAVVRKNEVTLTLGKQGTVDHQHVSVNCSQFIPNPGRIEDYDAEGTVFDHDLVGYFTPVNPRYPVLDSILRYKLAGETKCLAIQISIASKHKHGQLEPLPKLLPPPPAATKLQLALWDFPKGGKPCEWDPKDSDKWELLHVSCPAFDERKLLIAAGCCAATAAAAGTLLLVPLLLLLGSALLLRQKLAAATTTDDADRRRPNQDVSDGDDDDATMTTAGKWAGTGRGDSSGDDGGPTYLVPQYPVLWHAFLRLGLDLSIDRPSTAFSLRRGSRRVYQHSNSPTDSQGSCVGYRKLGDLCDAHGRFSEVLSQLSASQHGAAIRKRLLTKVSDTTAARYLRSVQLFFTTFEELGGSLEEVDQGLFLDSFFSLSRSLEDGPLSNSQNVLKALRWYSKLLRLSALPDLYSPAFSTLASSCAREKRESVPLPLELHAFLEGQVLSPETPVDKALFCGSVLICIGGSLRFADAQHVAWTSLCPSSFSLRGICYRTKTTASGAPFGLIGFGLHSSSEEWGANWLSRWILLLDDVWQGLRSRFGQDLVPDCLFFQFSASGFAPASYAQTLCRLRQLLLEAAVPASQ</sequence>
<feature type="region of interest" description="Disordered" evidence="2">
    <location>
        <begin position="700"/>
        <end position="742"/>
    </location>
</feature>
<evidence type="ECO:0000313" key="3">
    <source>
        <dbReference type="EMBL" id="OLP90978.1"/>
    </source>
</evidence>